<dbReference type="RefSeq" id="XP_037879041.1">
    <property type="nucleotide sequence ID" value="XM_038023187.1"/>
</dbReference>
<dbReference type="GeneID" id="60404675"/>
<reference evidence="3" key="1">
    <citation type="submission" date="2013-10" db="EMBL/GenBank/DDBJ databases">
        <title>Genomic analysis of the causative agents of coccidiosis in chickens.</title>
        <authorList>
            <person name="Reid A.J."/>
            <person name="Blake D."/>
            <person name="Billington K."/>
            <person name="Browne H."/>
            <person name="Dunn M."/>
            <person name="Hung S."/>
            <person name="Kawahara F."/>
            <person name="Miranda-Saavedra D."/>
            <person name="Mourier T."/>
            <person name="Nagra H."/>
            <person name="Otto T.D."/>
            <person name="Rawlings N."/>
            <person name="Sanchez A."/>
            <person name="Sanders M."/>
            <person name="Subramaniam C."/>
            <person name="Tay Y."/>
            <person name="Dear P."/>
            <person name="Doerig C."/>
            <person name="Gruber A."/>
            <person name="Parkinson J."/>
            <person name="Shirley M."/>
            <person name="Wan K.L."/>
            <person name="Berriman M."/>
            <person name="Tomley F."/>
            <person name="Pain A."/>
        </authorList>
    </citation>
    <scope>NUCLEOTIDE SEQUENCE [LARGE SCALE GENOMIC DNA]</scope>
    <source>
        <strain evidence="3">Houghton</strain>
    </source>
</reference>
<keyword evidence="4" id="KW-1185">Reference proteome</keyword>
<proteinExistence type="predicted"/>
<evidence type="ECO:0000256" key="1">
    <source>
        <dbReference type="SAM" id="MobiDB-lite"/>
    </source>
</evidence>
<evidence type="ECO:0000313" key="4">
    <source>
        <dbReference type="Proteomes" id="UP000030744"/>
    </source>
</evidence>
<evidence type="ECO:0000256" key="2">
    <source>
        <dbReference type="SAM" id="SignalP"/>
    </source>
</evidence>
<dbReference type="Proteomes" id="UP000030744">
    <property type="component" value="Unassembled WGS sequence"/>
</dbReference>
<reference evidence="3" key="2">
    <citation type="submission" date="2013-10" db="EMBL/GenBank/DDBJ databases">
        <authorList>
            <person name="Aslett M."/>
        </authorList>
    </citation>
    <scope>NUCLEOTIDE SEQUENCE [LARGE SCALE GENOMIC DNA]</scope>
    <source>
        <strain evidence="3">Houghton</strain>
    </source>
</reference>
<dbReference type="AlphaFoldDB" id="U6KMS5"/>
<feature type="chain" id="PRO_5004671725" description="Secreted protein" evidence="2">
    <location>
        <begin position="35"/>
        <end position="407"/>
    </location>
</feature>
<evidence type="ECO:0008006" key="5">
    <source>
        <dbReference type="Google" id="ProtNLM"/>
    </source>
</evidence>
<dbReference type="EMBL" id="HG736742">
    <property type="protein sequence ID" value="CDJ36753.1"/>
    <property type="molecule type" value="Genomic_DNA"/>
</dbReference>
<protein>
    <recommendedName>
        <fullName evidence="5">Secreted protein</fullName>
    </recommendedName>
</protein>
<organism evidence="3 4">
    <name type="scientific">Eimeria mitis</name>
    <dbReference type="NCBI Taxonomy" id="44415"/>
    <lineage>
        <taxon>Eukaryota</taxon>
        <taxon>Sar</taxon>
        <taxon>Alveolata</taxon>
        <taxon>Apicomplexa</taxon>
        <taxon>Conoidasida</taxon>
        <taxon>Coccidia</taxon>
        <taxon>Eucoccidiorida</taxon>
        <taxon>Eimeriorina</taxon>
        <taxon>Eimeriidae</taxon>
        <taxon>Eimeria</taxon>
    </lineage>
</organism>
<sequence>MTLGVQTMPYLAFHARVTLLVMLLTISTQELVLCGVYATPEVEAERQKTVDFIVEKGWEALRRVYNTRNAYHTQEKGRRMLILLEQCRTPRPESNPSELAVEASICLYRISQCYEALGQLQPWVGRSLPIPEQVSKQAFNAFSYAQNAGKCRLKGDVAASSWVEEIQTQTGCMDLVEPSYRLGRLTYRLPFSEEMKKNKQRFGRAARGLRRSIELALSNEPLEQRMQVQRHDVELRQQQGRKPLRQQQHPFAGEVPETIAGPSSIIRPVGQPATPGTGVAIMTSRPSQPPPAPWEGTAPAGAASSLRAPLLQHVQPPHSEPQQRIPTAHPGHAGQPPHLSAPSWGKMQKETKDEQQASFEGWLASRPTTSWLCILVATRWSICHWAEHWAERFSIGSSATYANSERD</sequence>
<dbReference type="VEuPathDB" id="ToxoDB:EMH_0095310"/>
<evidence type="ECO:0000313" key="3">
    <source>
        <dbReference type="EMBL" id="CDJ36753.1"/>
    </source>
</evidence>
<gene>
    <name evidence="3" type="ORF">EMH_0095310</name>
</gene>
<feature type="region of interest" description="Disordered" evidence="1">
    <location>
        <begin position="269"/>
        <end position="302"/>
    </location>
</feature>
<feature type="region of interest" description="Disordered" evidence="1">
    <location>
        <begin position="314"/>
        <end position="357"/>
    </location>
</feature>
<name>U6KMS5_9EIME</name>
<feature type="signal peptide" evidence="2">
    <location>
        <begin position="1"/>
        <end position="34"/>
    </location>
</feature>
<keyword evidence="2" id="KW-0732">Signal</keyword>
<accession>U6KMS5</accession>